<evidence type="ECO:0000259" key="6">
    <source>
        <dbReference type="Pfam" id="PF14432"/>
    </source>
</evidence>
<dbReference type="Pfam" id="PF14432">
    <property type="entry name" value="DYW_deaminase"/>
    <property type="match status" value="1"/>
</dbReference>
<keyword evidence="3" id="KW-0809">Transit peptide</keyword>
<dbReference type="SUPFAM" id="SSF50494">
    <property type="entry name" value="Trypsin-like serine proteases"/>
    <property type="match status" value="1"/>
</dbReference>
<dbReference type="InterPro" id="IPR032867">
    <property type="entry name" value="DYW_dom"/>
</dbReference>
<dbReference type="Pfam" id="PF01535">
    <property type="entry name" value="PPR"/>
    <property type="match status" value="2"/>
</dbReference>
<dbReference type="PROSITE" id="PS51375">
    <property type="entry name" value="PPR"/>
    <property type="match status" value="2"/>
</dbReference>
<dbReference type="InterPro" id="IPR008335">
    <property type="entry name" value="Mopterin_OxRdtase_euk"/>
</dbReference>
<feature type="domain" description="DYW" evidence="6">
    <location>
        <begin position="576"/>
        <end position="644"/>
    </location>
</feature>
<dbReference type="InterPro" id="IPR011990">
    <property type="entry name" value="TPR-like_helical_dom_sf"/>
</dbReference>
<dbReference type="GO" id="GO:0016491">
    <property type="term" value="F:oxidoreductase activity"/>
    <property type="evidence" value="ECO:0007669"/>
    <property type="project" value="UniProtKB-KW"/>
</dbReference>
<feature type="repeat" description="PPR" evidence="4">
    <location>
        <begin position="258"/>
        <end position="292"/>
    </location>
</feature>
<dbReference type="GO" id="GO:0009451">
    <property type="term" value="P:RNA modification"/>
    <property type="evidence" value="ECO:0007669"/>
    <property type="project" value="InterPro"/>
</dbReference>
<dbReference type="Gene3D" id="2.60.40.650">
    <property type="match status" value="1"/>
</dbReference>
<dbReference type="Pfam" id="PF20431">
    <property type="entry name" value="E_motif"/>
    <property type="match status" value="1"/>
</dbReference>
<dbReference type="InterPro" id="IPR029057">
    <property type="entry name" value="PRTase-like"/>
</dbReference>
<gene>
    <name evidence="7" type="ORF">TEA_024589</name>
</gene>
<dbReference type="GO" id="GO:0030151">
    <property type="term" value="F:molybdenum ion binding"/>
    <property type="evidence" value="ECO:0007669"/>
    <property type="project" value="InterPro"/>
</dbReference>
<keyword evidence="2" id="KW-0677">Repeat</keyword>
<evidence type="ECO:0000256" key="4">
    <source>
        <dbReference type="PROSITE-ProRule" id="PRU00708"/>
    </source>
</evidence>
<feature type="compositionally biased region" description="Polar residues" evidence="5">
    <location>
        <begin position="20"/>
        <end position="36"/>
    </location>
</feature>
<evidence type="ECO:0000313" key="8">
    <source>
        <dbReference type="Proteomes" id="UP000306102"/>
    </source>
</evidence>
<sequence length="817" mass="90239">MRRGEEVKGKEEKLLHRSTCHATTYTNQNPTRNSNGPKLRSMDSDGQGITIGVFLLEVMIKQWVADLAASGTKGGSSGSPVIDWQGRAVALNAGSKSSSASAFFLPLERVVRALKFFQEGRDSFCDQWEAVTIPRGTLQVTFLHKGFDETRRLGLQSDTEQMVRNASPVGETGMLVVDSVVSILSSVCTEPNEFTFATVLTSCTGALGIEHGKQIHSLIIKSRFESHIYVGSSLLDMYAKGSKIHEAQGVFEGLPERDVVSCTAIISGYAQLGLDEEAIELFRRLLREGMTCNYVTYASVLTALSGLAAVDHGKQLHNHVLRSEMPSYVVLQNSLIDMYSKCGNLTYSRRIFDNLSERTVISWNAMLAGYSKHGRGREVVELFELMREEKKVKPDSITFLAVLSGCSHGGFEDRGLEIFDQMVSGKGGVEPEIEHYGCVVDLLGRSGQVEKAFGFIKQMPFKPTAAIWGSLLGACRVHSNVDIGELVAKRLLEIEPENAGNYVILSNLYASAGRWEDVRGVRELMNEKAVVKEPGRSWIELNQTLHTFHASDRTHPRKEEVFEKVRELLVKIKEAGYVPDLSCVLHDVDEEQKEKILLVHSEKLALAFGLIDTAEGKPVQVMKNLRICVDCHNFAKFVSKITVKGYAVSGGGRAIERVDVSINGGRTWVEASRYQNADIPYIADNASSDKWAYVFFEANVDVPMTTEIVAKAGSIECYELRPVSLPWFSYNELVLPTTTSKCMHALLMFPLMCDGGYKYYVSCGITISNSYSYSEFTIMTKMHVGAVEPDERALVVDDLIATGGTLCAAMNLLGTHL</sequence>
<dbReference type="FunFam" id="1.25.40.10:FF:000488">
    <property type="entry name" value="Pentatricopeptide repeat-containing protein, mitochondrial"/>
    <property type="match status" value="1"/>
</dbReference>
<keyword evidence="8" id="KW-1185">Reference proteome</keyword>
<dbReference type="NCBIfam" id="TIGR00756">
    <property type="entry name" value="PPR"/>
    <property type="match status" value="2"/>
</dbReference>
<dbReference type="Gene3D" id="1.25.40.10">
    <property type="entry name" value="Tetratricopeptide repeat domain"/>
    <property type="match status" value="2"/>
</dbReference>
<dbReference type="AlphaFoldDB" id="A0A4S4E3W1"/>
<evidence type="ECO:0000256" key="1">
    <source>
        <dbReference type="ARBA" id="ARBA00006643"/>
    </source>
</evidence>
<protein>
    <recommendedName>
        <fullName evidence="6">DYW domain-containing protein</fullName>
    </recommendedName>
</protein>
<dbReference type="Pfam" id="PF13041">
    <property type="entry name" value="PPR_2"/>
    <property type="match status" value="2"/>
</dbReference>
<dbReference type="InterPro" id="IPR009003">
    <property type="entry name" value="Peptidase_S1_PA"/>
</dbReference>
<dbReference type="GO" id="GO:0008270">
    <property type="term" value="F:zinc ion binding"/>
    <property type="evidence" value="ECO:0007669"/>
    <property type="project" value="InterPro"/>
</dbReference>
<dbReference type="InterPro" id="IPR046848">
    <property type="entry name" value="E_motif"/>
</dbReference>
<dbReference type="EMBL" id="SDRB02007803">
    <property type="protein sequence ID" value="THG10621.1"/>
    <property type="molecule type" value="Genomic_DNA"/>
</dbReference>
<evidence type="ECO:0000313" key="7">
    <source>
        <dbReference type="EMBL" id="THG10621.1"/>
    </source>
</evidence>
<dbReference type="FunFam" id="1.25.40.10:FF:000144">
    <property type="entry name" value="Pentatricopeptide repeat-containing protein, mitochondrial"/>
    <property type="match status" value="1"/>
</dbReference>
<dbReference type="GO" id="GO:0003723">
    <property type="term" value="F:RNA binding"/>
    <property type="evidence" value="ECO:0007669"/>
    <property type="project" value="InterPro"/>
</dbReference>
<dbReference type="CDD" id="cd06223">
    <property type="entry name" value="PRTases_typeI"/>
    <property type="match status" value="1"/>
</dbReference>
<dbReference type="InterPro" id="IPR000836">
    <property type="entry name" value="PRTase_dom"/>
</dbReference>
<proteinExistence type="inferred from homology"/>
<dbReference type="FunFam" id="1.25.40.10:FF:000454">
    <property type="entry name" value="Pentatricopeptide repeat-containing protein At3g47530"/>
    <property type="match status" value="1"/>
</dbReference>
<reference evidence="7 8" key="1">
    <citation type="journal article" date="2018" name="Proc. Natl. Acad. Sci. U.S.A.">
        <title>Draft genome sequence of Camellia sinensis var. sinensis provides insights into the evolution of the tea genome and tea quality.</title>
        <authorList>
            <person name="Wei C."/>
            <person name="Yang H."/>
            <person name="Wang S."/>
            <person name="Zhao J."/>
            <person name="Liu C."/>
            <person name="Gao L."/>
            <person name="Xia E."/>
            <person name="Lu Y."/>
            <person name="Tai Y."/>
            <person name="She G."/>
            <person name="Sun J."/>
            <person name="Cao H."/>
            <person name="Tong W."/>
            <person name="Gao Q."/>
            <person name="Li Y."/>
            <person name="Deng W."/>
            <person name="Jiang X."/>
            <person name="Wang W."/>
            <person name="Chen Q."/>
            <person name="Zhang S."/>
            <person name="Li H."/>
            <person name="Wu J."/>
            <person name="Wang P."/>
            <person name="Li P."/>
            <person name="Shi C."/>
            <person name="Zheng F."/>
            <person name="Jian J."/>
            <person name="Huang B."/>
            <person name="Shan D."/>
            <person name="Shi M."/>
            <person name="Fang C."/>
            <person name="Yue Y."/>
            <person name="Li F."/>
            <person name="Li D."/>
            <person name="Wei S."/>
            <person name="Han B."/>
            <person name="Jiang C."/>
            <person name="Yin Y."/>
            <person name="Xia T."/>
            <person name="Zhang Z."/>
            <person name="Bennetzen J.L."/>
            <person name="Zhao S."/>
            <person name="Wan X."/>
        </authorList>
    </citation>
    <scope>NUCLEOTIDE SEQUENCE [LARGE SCALE GENOMIC DNA]</scope>
    <source>
        <strain evidence="8">cv. Shuchazao</strain>
        <tissue evidence="7">Leaf</tissue>
    </source>
</reference>
<dbReference type="InterPro" id="IPR002885">
    <property type="entry name" value="PPR_rpt"/>
</dbReference>
<dbReference type="Gene3D" id="3.40.50.2020">
    <property type="match status" value="1"/>
</dbReference>
<dbReference type="SUPFAM" id="SSF53271">
    <property type="entry name" value="PRTase-like"/>
    <property type="match status" value="1"/>
</dbReference>
<dbReference type="Proteomes" id="UP000306102">
    <property type="component" value="Unassembled WGS sequence"/>
</dbReference>
<evidence type="ECO:0000256" key="3">
    <source>
        <dbReference type="ARBA" id="ARBA00022946"/>
    </source>
</evidence>
<dbReference type="PANTHER" id="PTHR47926:SF466">
    <property type="entry name" value="(WILD MALAYSIAN BANANA) HYPOTHETICAL PROTEIN"/>
    <property type="match status" value="1"/>
</dbReference>
<dbReference type="PANTHER" id="PTHR47926">
    <property type="entry name" value="PENTATRICOPEPTIDE REPEAT-CONTAINING PROTEIN"/>
    <property type="match status" value="1"/>
</dbReference>
<feature type="region of interest" description="Disordered" evidence="5">
    <location>
        <begin position="18"/>
        <end position="42"/>
    </location>
</feature>
<comment type="caution">
    <text evidence="7">The sequence shown here is derived from an EMBL/GenBank/DDBJ whole genome shotgun (WGS) entry which is preliminary data.</text>
</comment>
<organism evidence="7 8">
    <name type="scientific">Camellia sinensis var. sinensis</name>
    <name type="common">China tea</name>
    <dbReference type="NCBI Taxonomy" id="542762"/>
    <lineage>
        <taxon>Eukaryota</taxon>
        <taxon>Viridiplantae</taxon>
        <taxon>Streptophyta</taxon>
        <taxon>Embryophyta</taxon>
        <taxon>Tracheophyta</taxon>
        <taxon>Spermatophyta</taxon>
        <taxon>Magnoliopsida</taxon>
        <taxon>eudicotyledons</taxon>
        <taxon>Gunneridae</taxon>
        <taxon>Pentapetalae</taxon>
        <taxon>asterids</taxon>
        <taxon>Ericales</taxon>
        <taxon>Theaceae</taxon>
        <taxon>Camellia</taxon>
    </lineage>
</organism>
<dbReference type="SUPFAM" id="SSF81296">
    <property type="entry name" value="E set domains"/>
    <property type="match status" value="1"/>
</dbReference>
<name>A0A4S4E3W1_CAMSN</name>
<accession>A0A4S4E3W1</accession>
<comment type="similarity">
    <text evidence="1">Belongs to the PPR family. PCMP-H subfamily.</text>
</comment>
<dbReference type="InterPro" id="IPR014756">
    <property type="entry name" value="Ig_E-set"/>
</dbReference>
<dbReference type="PRINTS" id="PR00407">
    <property type="entry name" value="EUMOPTERIN"/>
</dbReference>
<feature type="repeat" description="PPR" evidence="4">
    <location>
        <begin position="359"/>
        <end position="393"/>
    </location>
</feature>
<dbReference type="InterPro" id="IPR046960">
    <property type="entry name" value="PPR_At4g14850-like_plant"/>
</dbReference>
<evidence type="ECO:0000256" key="2">
    <source>
        <dbReference type="ARBA" id="ARBA00022737"/>
    </source>
</evidence>
<evidence type="ECO:0000256" key="5">
    <source>
        <dbReference type="SAM" id="MobiDB-lite"/>
    </source>
</evidence>